<dbReference type="Pfam" id="PF07730">
    <property type="entry name" value="HisKA_3"/>
    <property type="match status" value="1"/>
</dbReference>
<keyword evidence="8 9" id="KW-0472">Membrane</keyword>
<feature type="transmembrane region" description="Helical" evidence="9">
    <location>
        <begin position="151"/>
        <end position="168"/>
    </location>
</feature>
<evidence type="ECO:0000256" key="9">
    <source>
        <dbReference type="SAM" id="Phobius"/>
    </source>
</evidence>
<dbReference type="GO" id="GO:0005886">
    <property type="term" value="C:plasma membrane"/>
    <property type="evidence" value="ECO:0007669"/>
    <property type="project" value="UniProtKB-SubCell"/>
</dbReference>
<dbReference type="Gene3D" id="3.30.565.10">
    <property type="entry name" value="Histidine kinase-like ATPase, C-terminal domain"/>
    <property type="match status" value="1"/>
</dbReference>
<keyword evidence="3" id="KW-0808">Transferase</keyword>
<evidence type="ECO:0000256" key="2">
    <source>
        <dbReference type="ARBA" id="ARBA00022475"/>
    </source>
</evidence>
<dbReference type="PANTHER" id="PTHR24421:SF37">
    <property type="entry name" value="SENSOR HISTIDINE KINASE NARS"/>
    <property type="match status" value="1"/>
</dbReference>
<proteinExistence type="predicted"/>
<feature type="transmembrane region" description="Helical" evidence="9">
    <location>
        <begin position="14"/>
        <end position="34"/>
    </location>
</feature>
<dbReference type="STRING" id="872965.SE16_08580"/>
<feature type="transmembrane region" description="Helical" evidence="9">
    <location>
        <begin position="114"/>
        <end position="139"/>
    </location>
</feature>
<evidence type="ECO:0000256" key="4">
    <source>
        <dbReference type="ARBA" id="ARBA00022692"/>
    </source>
</evidence>
<name>A0A0M9UBS0_9CHLR</name>
<feature type="transmembrane region" description="Helical" evidence="9">
    <location>
        <begin position="188"/>
        <end position="207"/>
    </location>
</feature>
<dbReference type="CDD" id="cd16917">
    <property type="entry name" value="HATPase_UhpB-NarQ-NarX-like"/>
    <property type="match status" value="1"/>
</dbReference>
<evidence type="ECO:0000313" key="14">
    <source>
        <dbReference type="Proteomes" id="UP000050502"/>
    </source>
</evidence>
<evidence type="ECO:0000256" key="1">
    <source>
        <dbReference type="ARBA" id="ARBA00004651"/>
    </source>
</evidence>
<dbReference type="InterPro" id="IPR011712">
    <property type="entry name" value="Sig_transdc_His_kin_sub3_dim/P"/>
</dbReference>
<dbReference type="EMBL" id="LGKN01000005">
    <property type="protein sequence ID" value="KPL87662.1"/>
    <property type="molecule type" value="Genomic_DNA"/>
</dbReference>
<keyword evidence="5" id="KW-0418">Kinase</keyword>
<dbReference type="InterPro" id="IPR003594">
    <property type="entry name" value="HATPase_dom"/>
</dbReference>
<sequence>MREALALFFTTNQVLMHFITGQVFFVLGLLLAIQSRRHSRLALARVLGWLAGFGVLLSLHEWGFVFLPVQSAYLPQPFLDLLKVVHVGVLGVAFGLLFQFGVESLRPLARPWLWLRFLPAFVVIVWGVVVFLPGLAAAATFDAWFATSETSARLFIGVPGALLAAYGLRRQAMLIPPSLDVRRISAMLRIAGLAFVALAVFGGVVAPRTPFFNEEQLWAWTAIPIEAYRALVGLVLLVSMYRVVEVFNIELDRRLTSMEEEQLLLAERERLGRELHDRTLQSIYAAGLLLRSVLQRVHDDASLAALVEQSLTLLNDAVTDIRNHIGLLKPQPTGGNLVAALREAVRQSPVHSLADVETIFDVAPDAVLESGALGHLLMIVNEALSNVARHAEARHVCVQVRQQDGTVLVEIADDGQGFPADVVPGYGLRTMQERARLLGGHLEIETAPQRGTTVRLTVPLCHEQTKSWQHEVAS</sequence>
<keyword evidence="13" id="KW-1185">Reference proteome</keyword>
<dbReference type="InterPro" id="IPR050482">
    <property type="entry name" value="Sensor_HK_TwoCompSys"/>
</dbReference>
<dbReference type="PANTHER" id="PTHR24421">
    <property type="entry name" value="NITRATE/NITRITE SENSOR PROTEIN NARX-RELATED"/>
    <property type="match status" value="1"/>
</dbReference>
<dbReference type="SUPFAM" id="SSF55874">
    <property type="entry name" value="ATPase domain of HSP90 chaperone/DNA topoisomerase II/histidine kinase"/>
    <property type="match status" value="1"/>
</dbReference>
<evidence type="ECO:0000256" key="6">
    <source>
        <dbReference type="ARBA" id="ARBA00022989"/>
    </source>
</evidence>
<dbReference type="Gene3D" id="1.20.5.1930">
    <property type="match status" value="1"/>
</dbReference>
<dbReference type="GO" id="GO:0046983">
    <property type="term" value="F:protein dimerization activity"/>
    <property type="evidence" value="ECO:0007669"/>
    <property type="project" value="InterPro"/>
</dbReference>
<evidence type="ECO:0000313" key="12">
    <source>
        <dbReference type="EMBL" id="KPL87662.1"/>
    </source>
</evidence>
<keyword evidence="4 9" id="KW-0812">Transmembrane</keyword>
<gene>
    <name evidence="11" type="ORF">ARMA_0561</name>
    <name evidence="12" type="ORF">SE16_08580</name>
</gene>
<dbReference type="Proteomes" id="UP000050502">
    <property type="component" value="Unassembled WGS sequence"/>
</dbReference>
<feature type="transmembrane region" description="Helical" evidence="9">
    <location>
        <begin position="46"/>
        <end position="69"/>
    </location>
</feature>
<evidence type="ECO:0000313" key="13">
    <source>
        <dbReference type="Proteomes" id="UP000037784"/>
    </source>
</evidence>
<dbReference type="GO" id="GO:0000155">
    <property type="term" value="F:phosphorelay sensor kinase activity"/>
    <property type="evidence" value="ECO:0007669"/>
    <property type="project" value="InterPro"/>
</dbReference>
<feature type="domain" description="Histidine kinase" evidence="10">
    <location>
        <begin position="376"/>
        <end position="462"/>
    </location>
</feature>
<dbReference type="RefSeq" id="WP_054492057.1">
    <property type="nucleotide sequence ID" value="NZ_BBZA01000033.1"/>
</dbReference>
<dbReference type="SMART" id="SM00387">
    <property type="entry name" value="HATPase_c"/>
    <property type="match status" value="1"/>
</dbReference>
<reference evidence="11 13" key="1">
    <citation type="journal article" date="2015" name="Genome Announc.">
        <title>Draft Genome Sequence of a Heterotrophic Facultative Anaerobic Thermophilic Bacterium, Ardenticatena maritima Strain 110ST.</title>
        <authorList>
            <person name="Kawaichi S."/>
            <person name="Yoshida T."/>
            <person name="Sako Y."/>
            <person name="Nakamura R."/>
        </authorList>
    </citation>
    <scope>NUCLEOTIDE SEQUENCE [LARGE SCALE GENOMIC DNA]</scope>
    <source>
        <strain evidence="11 13">110S</strain>
    </source>
</reference>
<accession>A0A0M9UBS0</accession>
<keyword evidence="2" id="KW-1003">Cell membrane</keyword>
<evidence type="ECO:0000259" key="10">
    <source>
        <dbReference type="PROSITE" id="PS50109"/>
    </source>
</evidence>
<dbReference type="InterPro" id="IPR005467">
    <property type="entry name" value="His_kinase_dom"/>
</dbReference>
<dbReference type="InParanoid" id="A0A0M9UBS0"/>
<dbReference type="InterPro" id="IPR036890">
    <property type="entry name" value="HATPase_C_sf"/>
</dbReference>
<dbReference type="Pfam" id="PF02518">
    <property type="entry name" value="HATPase_c"/>
    <property type="match status" value="1"/>
</dbReference>
<keyword evidence="6 9" id="KW-1133">Transmembrane helix</keyword>
<keyword evidence="7" id="KW-0902">Two-component regulatory system</keyword>
<evidence type="ECO:0000313" key="11">
    <source>
        <dbReference type="EMBL" id="GAP62138.1"/>
    </source>
</evidence>
<evidence type="ECO:0000256" key="7">
    <source>
        <dbReference type="ARBA" id="ARBA00023012"/>
    </source>
</evidence>
<evidence type="ECO:0000256" key="3">
    <source>
        <dbReference type="ARBA" id="ARBA00022679"/>
    </source>
</evidence>
<feature type="transmembrane region" description="Helical" evidence="9">
    <location>
        <begin position="227"/>
        <end position="244"/>
    </location>
</feature>
<comment type="caution">
    <text evidence="11">The sequence shown here is derived from an EMBL/GenBank/DDBJ whole genome shotgun (WGS) entry which is preliminary data.</text>
</comment>
<dbReference type="PROSITE" id="PS50109">
    <property type="entry name" value="HIS_KIN"/>
    <property type="match status" value="1"/>
</dbReference>
<reference evidence="13" key="3">
    <citation type="submission" date="2015-08" db="EMBL/GenBank/DDBJ databases">
        <title>Draft Genome Sequence of a Heterotrophic Facultative Anaerobic Bacterium Ardenticatena maritima Strain 110S.</title>
        <authorList>
            <person name="Kawaichi S."/>
            <person name="Yoshida T."/>
            <person name="Sako Y."/>
            <person name="Nakamura R."/>
        </authorList>
    </citation>
    <scope>NUCLEOTIDE SEQUENCE [LARGE SCALE GENOMIC DNA]</scope>
    <source>
        <strain evidence="13">110S</strain>
    </source>
</reference>
<comment type="subcellular location">
    <subcellularLocation>
        <location evidence="1">Cell membrane</location>
        <topology evidence="1">Multi-pass membrane protein</topology>
    </subcellularLocation>
</comment>
<dbReference type="Proteomes" id="UP000037784">
    <property type="component" value="Unassembled WGS sequence"/>
</dbReference>
<organism evidence="11 13">
    <name type="scientific">Ardenticatena maritima</name>
    <dbReference type="NCBI Taxonomy" id="872965"/>
    <lineage>
        <taxon>Bacteria</taxon>
        <taxon>Bacillati</taxon>
        <taxon>Chloroflexota</taxon>
        <taxon>Ardenticatenia</taxon>
        <taxon>Ardenticatenales</taxon>
        <taxon>Ardenticatenaceae</taxon>
        <taxon>Ardenticatena</taxon>
    </lineage>
</organism>
<feature type="transmembrane region" description="Helical" evidence="9">
    <location>
        <begin position="81"/>
        <end position="102"/>
    </location>
</feature>
<evidence type="ECO:0000256" key="8">
    <source>
        <dbReference type="ARBA" id="ARBA00023136"/>
    </source>
</evidence>
<evidence type="ECO:0000256" key="5">
    <source>
        <dbReference type="ARBA" id="ARBA00022777"/>
    </source>
</evidence>
<dbReference type="EMBL" id="BBZA01000033">
    <property type="protein sequence ID" value="GAP62138.1"/>
    <property type="molecule type" value="Genomic_DNA"/>
</dbReference>
<reference evidence="12 14" key="2">
    <citation type="submission" date="2015-07" db="EMBL/GenBank/DDBJ databases">
        <title>Whole genome sequence of Ardenticatena maritima DSM 23922.</title>
        <authorList>
            <person name="Hemp J."/>
            <person name="Ward L.M."/>
            <person name="Pace L.A."/>
            <person name="Fischer W.W."/>
        </authorList>
    </citation>
    <scope>NUCLEOTIDE SEQUENCE [LARGE SCALE GENOMIC DNA]</scope>
    <source>
        <strain evidence="12 14">110S</strain>
    </source>
</reference>
<dbReference type="AlphaFoldDB" id="A0A0M9UBS0"/>
<protein>
    <recommendedName>
        <fullName evidence="10">Histidine kinase domain-containing protein</fullName>
    </recommendedName>
</protein>
<dbReference type="OrthoDB" id="9781904at2"/>